<comment type="caution">
    <text evidence="8">The sequence shown here is derived from an EMBL/GenBank/DDBJ whole genome shotgun (WGS) entry which is preliminary data.</text>
</comment>
<evidence type="ECO:0000256" key="5">
    <source>
        <dbReference type="ARBA" id="ARBA00047664"/>
    </source>
</evidence>
<keyword evidence="3 6" id="KW-0658">Purine biosynthesis</keyword>
<dbReference type="InterPro" id="IPR004607">
    <property type="entry name" value="GART"/>
</dbReference>
<evidence type="ECO:0000259" key="7">
    <source>
        <dbReference type="Pfam" id="PF00551"/>
    </source>
</evidence>
<comment type="caution">
    <text evidence="6">Lacks conserved residue(s) required for the propagation of feature annotation.</text>
</comment>
<dbReference type="GO" id="GO:0006189">
    <property type="term" value="P:'de novo' IMP biosynthetic process"/>
    <property type="evidence" value="ECO:0007669"/>
    <property type="project" value="UniProtKB-UniRule"/>
</dbReference>
<dbReference type="HAMAP" id="MF_01930">
    <property type="entry name" value="PurN"/>
    <property type="match status" value="1"/>
</dbReference>
<evidence type="ECO:0000256" key="6">
    <source>
        <dbReference type="HAMAP-Rule" id="MF_01930"/>
    </source>
</evidence>
<dbReference type="CDD" id="cd08645">
    <property type="entry name" value="FMT_core_GART"/>
    <property type="match status" value="1"/>
</dbReference>
<evidence type="ECO:0000256" key="3">
    <source>
        <dbReference type="ARBA" id="ARBA00022755"/>
    </source>
</evidence>
<dbReference type="Gene3D" id="3.40.50.170">
    <property type="entry name" value="Formyl transferase, N-terminal domain"/>
    <property type="match status" value="1"/>
</dbReference>
<dbReference type="InterPro" id="IPR001555">
    <property type="entry name" value="GART_AS"/>
</dbReference>
<dbReference type="RefSeq" id="WP_188958627.1">
    <property type="nucleotide sequence ID" value="NZ_BMIB01000006.1"/>
</dbReference>
<feature type="binding site" evidence="6">
    <location>
        <begin position="19"/>
        <end position="21"/>
    </location>
    <ligand>
        <name>N(1)-(5-phospho-beta-D-ribosyl)glycinamide</name>
        <dbReference type="ChEBI" id="CHEBI:143788"/>
    </ligand>
</feature>
<feature type="site" description="Raises pKa of active site His" evidence="6">
    <location>
        <position position="158"/>
    </location>
</feature>
<dbReference type="EC" id="2.1.2.2" evidence="6"/>
<comment type="pathway">
    <text evidence="1 6">Purine metabolism; IMP biosynthesis via de novo pathway; N(2)-formyl-N(1)-(5-phospho-D-ribosyl)glycinamide from N(1)-(5-phospho-D-ribosyl)glycinamide (10-formyl THF route): step 1/1.</text>
</comment>
<keyword evidence="2 6" id="KW-0808">Transferase</keyword>
<dbReference type="GO" id="GO:0005829">
    <property type="term" value="C:cytosol"/>
    <property type="evidence" value="ECO:0007669"/>
    <property type="project" value="TreeGrafter"/>
</dbReference>
<evidence type="ECO:0000313" key="9">
    <source>
        <dbReference type="Proteomes" id="UP000627292"/>
    </source>
</evidence>
<proteinExistence type="inferred from homology"/>
<evidence type="ECO:0000256" key="4">
    <source>
        <dbReference type="ARBA" id="ARBA00038440"/>
    </source>
</evidence>
<feature type="binding site" evidence="6">
    <location>
        <position position="115"/>
    </location>
    <ligand>
        <name>(6R)-10-formyltetrahydrofolate</name>
        <dbReference type="ChEBI" id="CHEBI:195366"/>
    </ligand>
</feature>
<comment type="function">
    <text evidence="6">Catalyzes the transfer of a formyl group from 10-formyltetrahydrofolate to 5-phospho-ribosyl-glycinamide (GAR), producing 5-phospho-ribosyl-N-formylglycinamide (FGAR) and tetrahydrofolate.</text>
</comment>
<dbReference type="PANTHER" id="PTHR43369:SF2">
    <property type="entry name" value="PHOSPHORIBOSYLGLYCINAMIDE FORMYLTRANSFERASE"/>
    <property type="match status" value="1"/>
</dbReference>
<sequence length="203" mass="22212">MTNSASPRTKIAVFASGAGSNARKLMEYFNSNTPASQEKGIEVALVVSNKIDAGVLQIAAEYQVPTLIIDKEKFFRGNAYVDELKQTGISFIVLAGFLWKVPAALIQAFSGSIVNIHPALLPKYGGKGMYGNFVHESVIANKEPESGITIHVVDEVYDNGVHLFQATCPVFPDDTAATLAQRIHKLEHEHYPRVVEETIKAKR</sequence>
<reference evidence="8" key="2">
    <citation type="submission" date="2020-09" db="EMBL/GenBank/DDBJ databases">
        <authorList>
            <person name="Sun Q."/>
            <person name="Zhou Y."/>
        </authorList>
    </citation>
    <scope>NUCLEOTIDE SEQUENCE</scope>
    <source>
        <strain evidence="8">CGMCC 1.15290</strain>
    </source>
</reference>
<evidence type="ECO:0000256" key="2">
    <source>
        <dbReference type="ARBA" id="ARBA00022679"/>
    </source>
</evidence>
<dbReference type="InterPro" id="IPR036477">
    <property type="entry name" value="Formyl_transf_N_sf"/>
</dbReference>
<dbReference type="SUPFAM" id="SSF53328">
    <property type="entry name" value="Formyltransferase"/>
    <property type="match status" value="1"/>
</dbReference>
<comment type="similarity">
    <text evidence="4 6">Belongs to the GART family.</text>
</comment>
<comment type="catalytic activity">
    <reaction evidence="5 6">
        <text>N(1)-(5-phospho-beta-D-ribosyl)glycinamide + (6R)-10-formyltetrahydrofolate = N(2)-formyl-N(1)-(5-phospho-beta-D-ribosyl)glycinamide + (6S)-5,6,7,8-tetrahydrofolate + H(+)</text>
        <dbReference type="Rhea" id="RHEA:15053"/>
        <dbReference type="ChEBI" id="CHEBI:15378"/>
        <dbReference type="ChEBI" id="CHEBI:57453"/>
        <dbReference type="ChEBI" id="CHEBI:143788"/>
        <dbReference type="ChEBI" id="CHEBI:147286"/>
        <dbReference type="ChEBI" id="CHEBI:195366"/>
        <dbReference type="EC" id="2.1.2.2"/>
    </reaction>
</comment>
<dbReference type="Pfam" id="PF00551">
    <property type="entry name" value="Formyl_trans_N"/>
    <property type="match status" value="1"/>
</dbReference>
<name>A0A917J447_9BACT</name>
<organism evidence="8 9">
    <name type="scientific">Filimonas zeae</name>
    <dbReference type="NCBI Taxonomy" id="1737353"/>
    <lineage>
        <taxon>Bacteria</taxon>
        <taxon>Pseudomonadati</taxon>
        <taxon>Bacteroidota</taxon>
        <taxon>Chitinophagia</taxon>
        <taxon>Chitinophagales</taxon>
        <taxon>Chitinophagaceae</taxon>
        <taxon>Filimonas</taxon>
    </lineage>
</organism>
<dbReference type="Proteomes" id="UP000627292">
    <property type="component" value="Unassembled WGS sequence"/>
</dbReference>
<dbReference type="EMBL" id="BMIB01000006">
    <property type="protein sequence ID" value="GGH81742.1"/>
    <property type="molecule type" value="Genomic_DNA"/>
</dbReference>
<reference evidence="8" key="1">
    <citation type="journal article" date="2014" name="Int. J. Syst. Evol. Microbiol.">
        <title>Complete genome sequence of Corynebacterium casei LMG S-19264T (=DSM 44701T), isolated from a smear-ripened cheese.</title>
        <authorList>
            <consortium name="US DOE Joint Genome Institute (JGI-PGF)"/>
            <person name="Walter F."/>
            <person name="Albersmeier A."/>
            <person name="Kalinowski J."/>
            <person name="Ruckert C."/>
        </authorList>
    </citation>
    <scope>NUCLEOTIDE SEQUENCE</scope>
    <source>
        <strain evidence="8">CGMCC 1.15290</strain>
    </source>
</reference>
<dbReference type="AlphaFoldDB" id="A0A917J447"/>
<protein>
    <recommendedName>
        <fullName evidence="6">Phosphoribosylglycinamide formyltransferase</fullName>
        <ecNumber evidence="6">2.1.2.2</ecNumber>
    </recommendedName>
    <alternativeName>
        <fullName evidence="6">5'-phosphoribosylglycinamide transformylase</fullName>
    </alternativeName>
    <alternativeName>
        <fullName evidence="6">GAR transformylase</fullName>
        <shortName evidence="6">GART</shortName>
    </alternativeName>
</protein>
<feature type="binding site" evidence="6">
    <location>
        <position position="76"/>
    </location>
    <ligand>
        <name>(6R)-10-formyltetrahydrofolate</name>
        <dbReference type="ChEBI" id="CHEBI:195366"/>
    </ligand>
</feature>
<feature type="active site" description="Proton donor" evidence="6">
    <location>
        <position position="117"/>
    </location>
</feature>
<evidence type="ECO:0000256" key="1">
    <source>
        <dbReference type="ARBA" id="ARBA00005054"/>
    </source>
</evidence>
<dbReference type="InterPro" id="IPR002376">
    <property type="entry name" value="Formyl_transf_N"/>
</dbReference>
<dbReference type="PROSITE" id="PS00373">
    <property type="entry name" value="GART"/>
    <property type="match status" value="1"/>
</dbReference>
<dbReference type="PANTHER" id="PTHR43369">
    <property type="entry name" value="PHOSPHORIBOSYLGLYCINAMIDE FORMYLTRANSFERASE"/>
    <property type="match status" value="1"/>
</dbReference>
<keyword evidence="9" id="KW-1185">Reference proteome</keyword>
<accession>A0A917J447</accession>
<evidence type="ECO:0000313" key="8">
    <source>
        <dbReference type="EMBL" id="GGH81742.1"/>
    </source>
</evidence>
<gene>
    <name evidence="6 8" type="primary">purN</name>
    <name evidence="8" type="ORF">GCM10011379_54590</name>
</gene>
<feature type="domain" description="Formyl transferase N-terminal" evidence="7">
    <location>
        <begin position="10"/>
        <end position="195"/>
    </location>
</feature>
<dbReference type="GO" id="GO:0004644">
    <property type="term" value="F:phosphoribosylglycinamide formyltransferase activity"/>
    <property type="evidence" value="ECO:0007669"/>
    <property type="project" value="UniProtKB-UniRule"/>
</dbReference>